<evidence type="ECO:0000313" key="5">
    <source>
        <dbReference type="EMBL" id="AKV79234.1"/>
    </source>
</evidence>
<protein>
    <recommendedName>
        <fullName evidence="2">Glycosyltransferase 2-like domain-containing protein</fullName>
    </recommendedName>
</protein>
<evidence type="ECO:0000313" key="11">
    <source>
        <dbReference type="Proteomes" id="UP000062475"/>
    </source>
</evidence>
<sequence length="447" mass="51249">MQILSEIFENFTVDVYNETIKELKRTSRWEFLGMLGSSPLMASLFPGWQFKTALDAVKLGWYFALPKVGEFGASKLVLEKEKPFIDVNELKGFRYDGLVINQVVTSGKNLRTVERTVKSIHHWYGEVERRYSVRIPHEVWIVVDEGREAGLRGLDARVEVVPAEYRTRNGSMFKARALQYAVEQRGGTGSGTWVYYHDEETVFGEDSVLGIAEFVQGDRDVGVHPIVYPVNWRGDVLSTIETLRTSNDVVSLSLSPRGMWHGSGFMVRGEVEREIGWDFGPVRAEDLLFHLRASRRFRYGVMKGFVYEIPPQNLMDFMRQRRRWILGILDGFKDGRMDVRNRVKYLLGLTSWYSSALGFLVPLFVYMRDASAPLPIGPYLTGPIWFTLLLMLKDGFVLTRRYAGLRGRDLPSFMVKGLVGLMLEAIAPWYTLFTGWRDHGFHVIDKG</sequence>
<evidence type="ECO:0000313" key="8">
    <source>
        <dbReference type="Proteomes" id="UP000056255"/>
    </source>
</evidence>
<dbReference type="InterPro" id="IPR027389">
    <property type="entry name" value="B_mannosylTrfase_Bre-3/Egh"/>
</dbReference>
<dbReference type="EMBL" id="CP012175">
    <property type="protein sequence ID" value="AKV81479.1"/>
    <property type="molecule type" value="Genomic_DNA"/>
</dbReference>
<keyword evidence="1" id="KW-0472">Membrane</keyword>
<dbReference type="GeneID" id="91756288"/>
<evidence type="ECO:0000313" key="4">
    <source>
        <dbReference type="EMBL" id="AKV76983.1"/>
    </source>
</evidence>
<feature type="domain" description="Glycosyltransferase 2-like" evidence="2">
    <location>
        <begin position="193"/>
        <end position="397"/>
    </location>
</feature>
<proteinExistence type="predicted"/>
<dbReference type="OrthoDB" id="55818at2157"/>
<feature type="transmembrane region" description="Helical" evidence="1">
    <location>
        <begin position="345"/>
        <end position="366"/>
    </location>
</feature>
<accession>A0A0K1T3D8</accession>
<dbReference type="GO" id="GO:0019187">
    <property type="term" value="F:beta-1,4-mannosyltransferase activity"/>
    <property type="evidence" value="ECO:0007669"/>
    <property type="project" value="InterPro"/>
</dbReference>
<reference evidence="7 8" key="2">
    <citation type="submission" date="2015-07" db="EMBL/GenBank/DDBJ databases">
        <title>Physiological, transcriptional responses and genome re-sequencing of acid resistant extremely thermoacidophilic Metallosphaera sedula SARC-M1.</title>
        <authorList>
            <person name="Ai C."/>
            <person name="McCarthy S."/>
            <person name="Eckrich V."/>
            <person name="Rudrappa D."/>
            <person name="Qiu G."/>
            <person name="Blum P."/>
        </authorList>
    </citation>
    <scope>NUCLEOTIDE SEQUENCE [LARGE SCALE GENOMIC DNA]</scope>
    <source>
        <strain evidence="7 8">SARC-M1</strain>
    </source>
</reference>
<dbReference type="Proteomes" id="UP000061362">
    <property type="component" value="Chromosome"/>
</dbReference>
<evidence type="ECO:0000259" key="2">
    <source>
        <dbReference type="Pfam" id="PF13632"/>
    </source>
</evidence>
<dbReference type="PATRIC" id="fig|43687.5.peg.1907"/>
<reference evidence="9 10" key="1">
    <citation type="journal article" date="2015" name="Genome Announc.">
        <title>Complete Genome Sequences of Evolved Arsenate-Resistant Metallosphaera sedula Strains.</title>
        <authorList>
            <person name="Ai C."/>
            <person name="McCarthy S."/>
            <person name="Schackwitz W."/>
            <person name="Martin J."/>
            <person name="Lipzen A."/>
            <person name="Blum P."/>
        </authorList>
    </citation>
    <scope>NUCLEOTIDE SEQUENCE [LARGE SCALE GENOMIC DNA]</scope>
    <source>
        <strain evidence="5 10">ARS120-1</strain>
        <strain evidence="6 9">ARS120-2</strain>
        <strain evidence="3 12">ARS50-1</strain>
        <strain evidence="4 11">ARS50-2</strain>
    </source>
</reference>
<feature type="transmembrane region" description="Helical" evidence="1">
    <location>
        <begin position="413"/>
        <end position="432"/>
    </location>
</feature>
<dbReference type="PANTHER" id="PTHR16779:SF1">
    <property type="entry name" value="BETA-1,4-MANNOSYLTRANSFERASE EGH"/>
    <property type="match status" value="1"/>
</dbReference>
<keyword evidence="1" id="KW-1133">Transmembrane helix</keyword>
<evidence type="ECO:0000313" key="7">
    <source>
        <dbReference type="EMBL" id="AKV83716.1"/>
    </source>
</evidence>
<evidence type="ECO:0000313" key="9">
    <source>
        <dbReference type="Proteomes" id="UP000061362"/>
    </source>
</evidence>
<evidence type="ECO:0000313" key="3">
    <source>
        <dbReference type="EMBL" id="AKV74746.1"/>
    </source>
</evidence>
<dbReference type="EMBL" id="CP012173">
    <property type="protein sequence ID" value="AKV76983.1"/>
    <property type="molecule type" value="Genomic_DNA"/>
</dbReference>
<evidence type="ECO:0000313" key="12">
    <source>
        <dbReference type="Proteomes" id="UP000068832"/>
    </source>
</evidence>
<dbReference type="InterPro" id="IPR029044">
    <property type="entry name" value="Nucleotide-diphossugar_trans"/>
</dbReference>
<dbReference type="Proteomes" id="UP000062398">
    <property type="component" value="Chromosome"/>
</dbReference>
<dbReference type="AlphaFoldDB" id="A0A0K1T3D8"/>
<dbReference type="SUPFAM" id="SSF53448">
    <property type="entry name" value="Nucleotide-diphospho-sugar transferases"/>
    <property type="match status" value="1"/>
</dbReference>
<keyword evidence="1" id="KW-0812">Transmembrane</keyword>
<dbReference type="EMBL" id="CP012176">
    <property type="protein sequence ID" value="AKV83716.1"/>
    <property type="molecule type" value="Genomic_DNA"/>
</dbReference>
<gene>
    <name evidence="3" type="ORF">MsedA_1810</name>
    <name evidence="4" type="ORF">MsedB_1812</name>
    <name evidence="5" type="ORF">MsedC_1810</name>
    <name evidence="6" type="ORF">MsedD_1811</name>
    <name evidence="7" type="ORF">MsedE_1812</name>
</gene>
<organism evidence="6 9">
    <name type="scientific">Metallosphaera sedula</name>
    <dbReference type="NCBI Taxonomy" id="43687"/>
    <lineage>
        <taxon>Archaea</taxon>
        <taxon>Thermoproteota</taxon>
        <taxon>Thermoprotei</taxon>
        <taxon>Sulfolobales</taxon>
        <taxon>Sulfolobaceae</taxon>
        <taxon>Metallosphaera</taxon>
    </lineage>
</organism>
<feature type="transmembrane region" description="Helical" evidence="1">
    <location>
        <begin position="372"/>
        <end position="392"/>
    </location>
</feature>
<dbReference type="Proteomes" id="UP000068832">
    <property type="component" value="Chromosome"/>
</dbReference>
<evidence type="ECO:0000313" key="6">
    <source>
        <dbReference type="EMBL" id="AKV81479.1"/>
    </source>
</evidence>
<evidence type="ECO:0000313" key="10">
    <source>
        <dbReference type="Proteomes" id="UP000062398"/>
    </source>
</evidence>
<dbReference type="EMBL" id="CP012172">
    <property type="protein sequence ID" value="AKV74746.1"/>
    <property type="molecule type" value="Genomic_DNA"/>
</dbReference>
<dbReference type="InterPro" id="IPR001173">
    <property type="entry name" value="Glyco_trans_2-like"/>
</dbReference>
<dbReference type="Proteomes" id="UP000056255">
    <property type="component" value="Chromosome"/>
</dbReference>
<dbReference type="PANTHER" id="PTHR16779">
    <property type="entry name" value="BETA-1,4-MANNOSYLTRANSFERASE EGH"/>
    <property type="match status" value="1"/>
</dbReference>
<name>A0A0K1T3D8_9CREN</name>
<dbReference type="Pfam" id="PF13632">
    <property type="entry name" value="Glyco_trans_2_3"/>
    <property type="match status" value="1"/>
</dbReference>
<dbReference type="EMBL" id="CP012174">
    <property type="protein sequence ID" value="AKV79234.1"/>
    <property type="molecule type" value="Genomic_DNA"/>
</dbReference>
<dbReference type="RefSeq" id="WP_048060140.1">
    <property type="nucleotide sequence ID" value="NZ_AP019770.1"/>
</dbReference>
<dbReference type="Proteomes" id="UP000062475">
    <property type="component" value="Chromosome"/>
</dbReference>
<dbReference type="GO" id="GO:0005737">
    <property type="term" value="C:cytoplasm"/>
    <property type="evidence" value="ECO:0007669"/>
    <property type="project" value="TreeGrafter"/>
</dbReference>
<evidence type="ECO:0000256" key="1">
    <source>
        <dbReference type="SAM" id="Phobius"/>
    </source>
</evidence>